<dbReference type="Proteomes" id="UP000026915">
    <property type="component" value="Chromosome 2"/>
</dbReference>
<dbReference type="Pfam" id="PF26168">
    <property type="entry name" value="Glyco_transf_N"/>
    <property type="match status" value="1"/>
</dbReference>
<dbReference type="PANTHER" id="PTHR11926">
    <property type="entry name" value="GLUCOSYL/GLUCURONOSYL TRANSFERASES"/>
    <property type="match status" value="1"/>
</dbReference>
<dbReference type="FunFam" id="3.40.50.2000:FF:000055">
    <property type="entry name" value="Glycosyltransferase"/>
    <property type="match status" value="1"/>
</dbReference>
<feature type="domain" description="Glycosyltransferase N-terminal" evidence="4">
    <location>
        <begin position="14"/>
        <end position="140"/>
    </location>
</feature>
<dbReference type="PANTHER" id="PTHR11926:SF1498">
    <property type="entry name" value="GLYCOSYLTRANSFERASE"/>
    <property type="match status" value="1"/>
</dbReference>
<keyword evidence="3" id="KW-0808">Transferase</keyword>
<reference evidence="5 6" key="1">
    <citation type="journal article" date="2013" name="Genome Biol.">
        <title>The genome sequence of the most widely cultivated cacao type and its use to identify candidate genes regulating pod color.</title>
        <authorList>
            <person name="Motamayor J.C."/>
            <person name="Mockaitis K."/>
            <person name="Schmutz J."/>
            <person name="Haiminen N."/>
            <person name="Iii D.L."/>
            <person name="Cornejo O."/>
            <person name="Findley S.D."/>
            <person name="Zheng P."/>
            <person name="Utro F."/>
            <person name="Royaert S."/>
            <person name="Saski C."/>
            <person name="Jenkins J."/>
            <person name="Podicheti R."/>
            <person name="Zhao M."/>
            <person name="Scheffler B.E."/>
            <person name="Stack J.C."/>
            <person name="Feltus F.A."/>
            <person name="Mustiga G.M."/>
            <person name="Amores F."/>
            <person name="Phillips W."/>
            <person name="Marelli J.P."/>
            <person name="May G.D."/>
            <person name="Shapiro H."/>
            <person name="Ma J."/>
            <person name="Bustamante C.D."/>
            <person name="Schnell R.J."/>
            <person name="Main D."/>
            <person name="Gilbert D."/>
            <person name="Parida L."/>
            <person name="Kuhn D.N."/>
        </authorList>
    </citation>
    <scope>NUCLEOTIDE SEQUENCE [LARGE SCALE GENOMIC DNA]</scope>
    <source>
        <strain evidence="6">cv. Matina 1-6</strain>
    </source>
</reference>
<comment type="similarity">
    <text evidence="1">Belongs to the UDP-glycosyltransferase family.</text>
</comment>
<dbReference type="GO" id="GO:0080044">
    <property type="term" value="F:quercetin 7-O-glucosyltransferase activity"/>
    <property type="evidence" value="ECO:0000318"/>
    <property type="project" value="GO_Central"/>
</dbReference>
<dbReference type="InterPro" id="IPR058980">
    <property type="entry name" value="Glyco_transf_N"/>
</dbReference>
<dbReference type="Pfam" id="PF00201">
    <property type="entry name" value="UDPGT"/>
    <property type="match status" value="1"/>
</dbReference>
<evidence type="ECO:0000259" key="4">
    <source>
        <dbReference type="Pfam" id="PF26168"/>
    </source>
</evidence>
<dbReference type="InParanoid" id="A0A061E367"/>
<evidence type="ECO:0000313" key="5">
    <source>
        <dbReference type="EMBL" id="EOX98781.1"/>
    </source>
</evidence>
<dbReference type="EMBL" id="CM001880">
    <property type="protein sequence ID" value="EOX98781.1"/>
    <property type="molecule type" value="Genomic_DNA"/>
</dbReference>
<organism evidence="5 6">
    <name type="scientific">Theobroma cacao</name>
    <name type="common">Cacao</name>
    <name type="synonym">Cocoa</name>
    <dbReference type="NCBI Taxonomy" id="3641"/>
    <lineage>
        <taxon>Eukaryota</taxon>
        <taxon>Viridiplantae</taxon>
        <taxon>Streptophyta</taxon>
        <taxon>Embryophyta</taxon>
        <taxon>Tracheophyta</taxon>
        <taxon>Spermatophyta</taxon>
        <taxon>Magnoliopsida</taxon>
        <taxon>eudicotyledons</taxon>
        <taxon>Gunneridae</taxon>
        <taxon>Pentapetalae</taxon>
        <taxon>rosids</taxon>
        <taxon>malvids</taxon>
        <taxon>Malvales</taxon>
        <taxon>Malvaceae</taxon>
        <taxon>Byttnerioideae</taxon>
        <taxon>Theobroma</taxon>
    </lineage>
</organism>
<evidence type="ECO:0000256" key="2">
    <source>
        <dbReference type="ARBA" id="ARBA00022676"/>
    </source>
</evidence>
<dbReference type="Gene3D" id="3.40.50.2000">
    <property type="entry name" value="Glycogen Phosphorylase B"/>
    <property type="match status" value="2"/>
</dbReference>
<dbReference type="GO" id="GO:0080043">
    <property type="term" value="F:quercetin 3-O-glucosyltransferase activity"/>
    <property type="evidence" value="ECO:0000318"/>
    <property type="project" value="GO_Central"/>
</dbReference>
<dbReference type="InterPro" id="IPR002213">
    <property type="entry name" value="UDP_glucos_trans"/>
</dbReference>
<protein>
    <submittedName>
        <fullName evidence="5">UDP-glycosyltransferase 85A1</fullName>
    </submittedName>
</protein>
<dbReference type="SUPFAM" id="SSF53756">
    <property type="entry name" value="UDP-Glycosyltransferase/glycogen phosphorylase"/>
    <property type="match status" value="1"/>
</dbReference>
<dbReference type="eggNOG" id="KOG1192">
    <property type="taxonomic scope" value="Eukaryota"/>
</dbReference>
<accession>A0A061E367</accession>
<keyword evidence="6" id="KW-1185">Reference proteome</keyword>
<dbReference type="CDD" id="cd03784">
    <property type="entry name" value="GT1_Gtf-like"/>
    <property type="match status" value="1"/>
</dbReference>
<dbReference type="HOGENOM" id="CLU_001724_0_0_1"/>
<proteinExistence type="inferred from homology"/>
<gene>
    <name evidence="5" type="ORF">TCM_007477</name>
</gene>
<dbReference type="OMA" id="WEVGMET"/>
<evidence type="ECO:0000256" key="1">
    <source>
        <dbReference type="ARBA" id="ARBA00009995"/>
    </source>
</evidence>
<dbReference type="GO" id="GO:0005737">
    <property type="term" value="C:cytoplasm"/>
    <property type="evidence" value="ECO:0000318"/>
    <property type="project" value="GO_Central"/>
</dbReference>
<name>A0A061E367_THECC</name>
<evidence type="ECO:0000313" key="6">
    <source>
        <dbReference type="Proteomes" id="UP000026915"/>
    </source>
</evidence>
<evidence type="ECO:0000256" key="3">
    <source>
        <dbReference type="ARBA" id="ARBA00022679"/>
    </source>
</evidence>
<dbReference type="AlphaFoldDB" id="A0A061E367"/>
<sequence length="496" mass="55325">MACNNAVADMPHAVCIPYPAQGHINPMLKLAKVLHLKGFHVTFVNTDYNHKRLLRSRGPNSLDGLPDFCFETIPDGLPPSDADATQDILPLFESLSKNCLDPFRDLLYKLNDSASSIVPPVTCIIADDGMSFPMEAAEEFGIPGVRFWTASACLCVCFAQLPRLVEEGLTPVTNAGGLTNEYLDTVIDWMPGMKKMRFRDLPSYFRTTDPNDWMLNYLLDQASLDSKASAFIFNTFDSLEKDALDAISAMFLTPVYSIGPIHLLVDQIGHDKLKHIDSNLWKEETECLKWLDTKEPNSVVYVNFGSVAVLSPQQLVEFAWGLANSKKQFLWIMRPDLVAGEAAILPPEFVSETKDRGMLASWCPQEQVLKHPSIGGFLSHMGWNSTIESISAGVPMLCLPVLADQQTNCRLACTEWGIGMEIDNNVKRDQVEMLVRELMEGDKGVEMKANALEWKKKAAEASRPGGGSFENLDKLLNHVLLSDKHTDHLKRDKNRH</sequence>
<keyword evidence="2" id="KW-0328">Glycosyltransferase</keyword>
<dbReference type="FunFam" id="3.40.50.2000:FF:000027">
    <property type="entry name" value="Glycosyltransferase"/>
    <property type="match status" value="1"/>
</dbReference>
<dbReference type="Gramene" id="EOX98781">
    <property type="protein sequence ID" value="EOX98781"/>
    <property type="gene ID" value="TCM_007477"/>
</dbReference>
<dbReference type="STRING" id="3641.A0A061E367"/>